<proteinExistence type="predicted"/>
<gene>
    <name evidence="7" type="ORF">ASJ80_08930</name>
</gene>
<dbReference type="RefSeq" id="WP_083241071.1">
    <property type="nucleotide sequence ID" value="NZ_LMVM01000003.1"/>
</dbReference>
<evidence type="ECO:0000256" key="5">
    <source>
        <dbReference type="SAM" id="Phobius"/>
    </source>
</evidence>
<dbReference type="PANTHER" id="PTHR23501">
    <property type="entry name" value="MAJOR FACILITATOR SUPERFAMILY"/>
    <property type="match status" value="1"/>
</dbReference>
<feature type="domain" description="Major facilitator superfamily (MFS) profile" evidence="6">
    <location>
        <begin position="14"/>
        <end position="126"/>
    </location>
</feature>
<evidence type="ECO:0000256" key="4">
    <source>
        <dbReference type="ARBA" id="ARBA00023136"/>
    </source>
</evidence>
<dbReference type="PANTHER" id="PTHR23501:SF197">
    <property type="entry name" value="COMD"/>
    <property type="match status" value="1"/>
</dbReference>
<evidence type="ECO:0000256" key="1">
    <source>
        <dbReference type="ARBA" id="ARBA00004141"/>
    </source>
</evidence>
<keyword evidence="8" id="KW-1185">Reference proteome</keyword>
<reference evidence="7 8" key="1">
    <citation type="journal article" date="2017" name="BMC Genomics">
        <title>Genomic analysis of methanogenic archaea reveals a shift towards energy conservation.</title>
        <authorList>
            <person name="Gilmore S.P."/>
            <person name="Henske J.K."/>
            <person name="Sexton J.A."/>
            <person name="Solomon K.V."/>
            <person name="Seppala S."/>
            <person name="Yoo J.I."/>
            <person name="Huyett L.M."/>
            <person name="Pressman A."/>
            <person name="Cogan J.Z."/>
            <person name="Kivenson V."/>
            <person name="Peng X."/>
            <person name="Tan Y."/>
            <person name="Valentine D.L."/>
            <person name="O'Malley M.A."/>
        </authorList>
    </citation>
    <scope>NUCLEOTIDE SEQUENCE [LARGE SCALE GENOMIC DNA]</scope>
    <source>
        <strain evidence="7 8">M.o.H.</strain>
    </source>
</reference>
<feature type="transmembrane region" description="Helical" evidence="5">
    <location>
        <begin position="79"/>
        <end position="98"/>
    </location>
</feature>
<name>A0A2A2H8M8_METBR</name>
<keyword evidence="4 5" id="KW-0472">Membrane</keyword>
<dbReference type="GO" id="GO:0022857">
    <property type="term" value="F:transmembrane transporter activity"/>
    <property type="evidence" value="ECO:0007669"/>
    <property type="project" value="InterPro"/>
</dbReference>
<accession>A0A2A2H8M8</accession>
<dbReference type="Gene3D" id="1.20.1720.10">
    <property type="entry name" value="Multidrug resistance protein D"/>
    <property type="match status" value="1"/>
</dbReference>
<sequence>MNTEDNVLKHFKLIFSGLMISLLIVSLDSTITTTAMPQIIASLGGLQYYVWPVTIYLTAVIISAMLSGKLSDFYGSKKILTGALLVFIFGSVLCGFSQNMTELILFRALQGLGAGVIVTVPKKNHR</sequence>
<evidence type="ECO:0000256" key="2">
    <source>
        <dbReference type="ARBA" id="ARBA00022692"/>
    </source>
</evidence>
<dbReference type="GO" id="GO:0005886">
    <property type="term" value="C:plasma membrane"/>
    <property type="evidence" value="ECO:0007669"/>
    <property type="project" value="TreeGrafter"/>
</dbReference>
<dbReference type="OrthoDB" id="117970at2157"/>
<feature type="transmembrane region" description="Helical" evidence="5">
    <location>
        <begin position="48"/>
        <end position="67"/>
    </location>
</feature>
<protein>
    <recommendedName>
        <fullName evidence="6">Major facilitator superfamily (MFS) profile domain-containing protein</fullName>
    </recommendedName>
</protein>
<organism evidence="7 8">
    <name type="scientific">Methanobacterium bryantii</name>
    <dbReference type="NCBI Taxonomy" id="2161"/>
    <lineage>
        <taxon>Archaea</taxon>
        <taxon>Methanobacteriati</taxon>
        <taxon>Methanobacteriota</taxon>
        <taxon>Methanomada group</taxon>
        <taxon>Methanobacteria</taxon>
        <taxon>Methanobacteriales</taxon>
        <taxon>Methanobacteriaceae</taxon>
        <taxon>Methanobacterium</taxon>
    </lineage>
</organism>
<keyword evidence="3 5" id="KW-1133">Transmembrane helix</keyword>
<dbReference type="Proteomes" id="UP000217784">
    <property type="component" value="Unassembled WGS sequence"/>
</dbReference>
<dbReference type="Pfam" id="PF07690">
    <property type="entry name" value="MFS_1"/>
    <property type="match status" value="1"/>
</dbReference>
<comment type="caution">
    <text evidence="7">The sequence shown here is derived from an EMBL/GenBank/DDBJ whole genome shotgun (WGS) entry which is preliminary data.</text>
</comment>
<dbReference type="InterPro" id="IPR020846">
    <property type="entry name" value="MFS_dom"/>
</dbReference>
<comment type="subcellular location">
    <subcellularLocation>
        <location evidence="1">Membrane</location>
        <topology evidence="1">Multi-pass membrane protein</topology>
    </subcellularLocation>
</comment>
<evidence type="ECO:0000256" key="3">
    <source>
        <dbReference type="ARBA" id="ARBA00022989"/>
    </source>
</evidence>
<keyword evidence="2 5" id="KW-0812">Transmembrane</keyword>
<dbReference type="InterPro" id="IPR011701">
    <property type="entry name" value="MFS"/>
</dbReference>
<dbReference type="EMBL" id="LMVM01000003">
    <property type="protein sequence ID" value="PAV05623.1"/>
    <property type="molecule type" value="Genomic_DNA"/>
</dbReference>
<dbReference type="AlphaFoldDB" id="A0A2A2H8M8"/>
<feature type="transmembrane region" description="Helical" evidence="5">
    <location>
        <begin position="12"/>
        <end position="36"/>
    </location>
</feature>
<dbReference type="SUPFAM" id="SSF103473">
    <property type="entry name" value="MFS general substrate transporter"/>
    <property type="match status" value="1"/>
</dbReference>
<dbReference type="PROSITE" id="PS50850">
    <property type="entry name" value="MFS"/>
    <property type="match status" value="1"/>
</dbReference>
<evidence type="ECO:0000313" key="8">
    <source>
        <dbReference type="Proteomes" id="UP000217784"/>
    </source>
</evidence>
<evidence type="ECO:0000259" key="6">
    <source>
        <dbReference type="PROSITE" id="PS50850"/>
    </source>
</evidence>
<dbReference type="InterPro" id="IPR036259">
    <property type="entry name" value="MFS_trans_sf"/>
</dbReference>
<evidence type="ECO:0000313" key="7">
    <source>
        <dbReference type="EMBL" id="PAV05623.1"/>
    </source>
</evidence>